<evidence type="ECO:0000256" key="11">
    <source>
        <dbReference type="ARBA" id="ARBA00078013"/>
    </source>
</evidence>
<proteinExistence type="inferred from homology"/>
<dbReference type="InterPro" id="IPR017853">
    <property type="entry name" value="GH"/>
</dbReference>
<dbReference type="GO" id="GO:0008422">
    <property type="term" value="F:beta-glucosidase activity"/>
    <property type="evidence" value="ECO:0007669"/>
    <property type="project" value="UniProtKB-EC"/>
</dbReference>
<dbReference type="PANTHER" id="PTHR42715">
    <property type="entry name" value="BETA-GLUCOSIDASE"/>
    <property type="match status" value="1"/>
</dbReference>
<evidence type="ECO:0000256" key="12">
    <source>
        <dbReference type="ARBA" id="ARBA00083231"/>
    </source>
</evidence>
<name>A0A2K0U8F5_TRIHA</name>
<dbReference type="Pfam" id="PF14310">
    <property type="entry name" value="Fn3-like"/>
    <property type="match status" value="1"/>
</dbReference>
<gene>
    <name evidence="17" type="ORF">THARTR1_05267</name>
</gene>
<feature type="signal peptide" evidence="15">
    <location>
        <begin position="1"/>
        <end position="19"/>
    </location>
</feature>
<dbReference type="Gene3D" id="3.40.50.1700">
    <property type="entry name" value="Glycoside hydrolase family 3 C-terminal domain"/>
    <property type="match status" value="1"/>
</dbReference>
<protein>
    <recommendedName>
        <fullName evidence="10">Beta-glucosidase cel3A</fullName>
        <ecNumber evidence="4">3.2.1.21</ecNumber>
    </recommendedName>
    <alternativeName>
        <fullName evidence="11">Beta-D-glucoside glucohydrolase cel3A</fullName>
    </alternativeName>
    <alternativeName>
        <fullName evidence="13">Cellobiase cel3A</fullName>
    </alternativeName>
    <alternativeName>
        <fullName evidence="12">Gentiobiase cel3A</fullName>
    </alternativeName>
</protein>
<keyword evidence="9" id="KW-0624">Polysaccharide degradation</keyword>
<reference evidence="17 18" key="1">
    <citation type="submission" date="2017-02" db="EMBL/GenBank/DDBJ databases">
        <title>Genomes of Trichoderma spp. with biocontrol activity.</title>
        <authorList>
            <person name="Gardiner D."/>
            <person name="Kazan K."/>
            <person name="Vos C."/>
            <person name="Harvey P."/>
        </authorList>
    </citation>
    <scope>NUCLEOTIDE SEQUENCE [LARGE SCALE GENOMIC DNA]</scope>
    <source>
        <strain evidence="17 18">Tr1</strain>
    </source>
</reference>
<dbReference type="EC" id="3.2.1.21" evidence="4"/>
<dbReference type="PRINTS" id="PR00133">
    <property type="entry name" value="GLHYDRLASE3"/>
</dbReference>
<feature type="compositionally biased region" description="Polar residues" evidence="14">
    <location>
        <begin position="781"/>
        <end position="790"/>
    </location>
</feature>
<dbReference type="Pfam" id="PF01915">
    <property type="entry name" value="Glyco_hydro_3_C"/>
    <property type="match status" value="1"/>
</dbReference>
<dbReference type="InterPro" id="IPR013783">
    <property type="entry name" value="Ig-like_fold"/>
</dbReference>
<evidence type="ECO:0000256" key="5">
    <source>
        <dbReference type="ARBA" id="ARBA00022801"/>
    </source>
</evidence>
<dbReference type="InterPro" id="IPR002772">
    <property type="entry name" value="Glyco_hydro_3_C"/>
</dbReference>
<dbReference type="EMBL" id="MTYI01000063">
    <property type="protein sequence ID" value="PNP54060.1"/>
    <property type="molecule type" value="Genomic_DNA"/>
</dbReference>
<evidence type="ECO:0000256" key="3">
    <source>
        <dbReference type="ARBA" id="ARBA00005336"/>
    </source>
</evidence>
<evidence type="ECO:0000256" key="6">
    <source>
        <dbReference type="ARBA" id="ARBA00023180"/>
    </source>
</evidence>
<dbReference type="Proteomes" id="UP000236290">
    <property type="component" value="Unassembled WGS sequence"/>
</dbReference>
<evidence type="ECO:0000256" key="7">
    <source>
        <dbReference type="ARBA" id="ARBA00023277"/>
    </source>
</evidence>
<comment type="similarity">
    <text evidence="3">Belongs to the glycosyl hydrolase 3 family.</text>
</comment>
<keyword evidence="15" id="KW-0732">Signal</keyword>
<dbReference type="InterPro" id="IPR026891">
    <property type="entry name" value="Fn3-like"/>
</dbReference>
<organism evidence="17 18">
    <name type="scientific">Trichoderma harzianum</name>
    <name type="common">Hypocrea lixii</name>
    <dbReference type="NCBI Taxonomy" id="5544"/>
    <lineage>
        <taxon>Eukaryota</taxon>
        <taxon>Fungi</taxon>
        <taxon>Dikarya</taxon>
        <taxon>Ascomycota</taxon>
        <taxon>Pezizomycotina</taxon>
        <taxon>Sordariomycetes</taxon>
        <taxon>Hypocreomycetidae</taxon>
        <taxon>Hypocreales</taxon>
        <taxon>Hypocreaceae</taxon>
        <taxon>Trichoderma</taxon>
    </lineage>
</organism>
<dbReference type="InterPro" id="IPR036962">
    <property type="entry name" value="Glyco_hydro_3_N_sf"/>
</dbReference>
<dbReference type="Pfam" id="PF00933">
    <property type="entry name" value="Glyco_hydro_3"/>
    <property type="match status" value="1"/>
</dbReference>
<evidence type="ECO:0000256" key="2">
    <source>
        <dbReference type="ARBA" id="ARBA00004987"/>
    </source>
</evidence>
<dbReference type="PANTHER" id="PTHR42715:SF29">
    <property type="entry name" value="BETA-GLUCOSIDASE A-RELATED"/>
    <property type="match status" value="1"/>
</dbReference>
<feature type="domain" description="Fibronectin type III-like" evidence="16">
    <location>
        <begin position="820"/>
        <end position="889"/>
    </location>
</feature>
<evidence type="ECO:0000256" key="8">
    <source>
        <dbReference type="ARBA" id="ARBA00023295"/>
    </source>
</evidence>
<evidence type="ECO:0000256" key="10">
    <source>
        <dbReference type="ARBA" id="ARBA00070030"/>
    </source>
</evidence>
<dbReference type="GO" id="GO:0009251">
    <property type="term" value="P:glucan catabolic process"/>
    <property type="evidence" value="ECO:0007669"/>
    <property type="project" value="TreeGrafter"/>
</dbReference>
<dbReference type="FunFam" id="3.20.20.300:FF:000002">
    <property type="entry name" value="Probable beta-glucosidase"/>
    <property type="match status" value="1"/>
</dbReference>
<evidence type="ECO:0000313" key="17">
    <source>
        <dbReference type="EMBL" id="PNP54060.1"/>
    </source>
</evidence>
<accession>A0A2K0U8F5</accession>
<feature type="chain" id="PRO_5014380637" description="Beta-glucosidase cel3A" evidence="15">
    <location>
        <begin position="20"/>
        <end position="899"/>
    </location>
</feature>
<evidence type="ECO:0000256" key="15">
    <source>
        <dbReference type="SAM" id="SignalP"/>
    </source>
</evidence>
<evidence type="ECO:0000256" key="13">
    <source>
        <dbReference type="ARBA" id="ARBA00083611"/>
    </source>
</evidence>
<keyword evidence="8" id="KW-0326">Glycosidase</keyword>
<dbReference type="InterPro" id="IPR050288">
    <property type="entry name" value="Cellulose_deg_GH3"/>
</dbReference>
<dbReference type="AlphaFoldDB" id="A0A2K0U8F5"/>
<dbReference type="SUPFAM" id="SSF51445">
    <property type="entry name" value="(Trans)glycosidases"/>
    <property type="match status" value="1"/>
</dbReference>
<evidence type="ECO:0000256" key="14">
    <source>
        <dbReference type="SAM" id="MobiDB-lite"/>
    </source>
</evidence>
<keyword evidence="5" id="KW-0378">Hydrolase</keyword>
<feature type="region of interest" description="Disordered" evidence="14">
    <location>
        <begin position="773"/>
        <end position="796"/>
    </location>
</feature>
<dbReference type="OrthoDB" id="416222at2759"/>
<evidence type="ECO:0000259" key="16">
    <source>
        <dbReference type="SMART" id="SM01217"/>
    </source>
</evidence>
<comment type="caution">
    <text evidence="17">The sequence shown here is derived from an EMBL/GenBank/DDBJ whole genome shotgun (WGS) entry which is preliminary data.</text>
</comment>
<dbReference type="Gene3D" id="2.60.40.10">
    <property type="entry name" value="Immunoglobulins"/>
    <property type="match status" value="1"/>
</dbReference>
<evidence type="ECO:0000313" key="18">
    <source>
        <dbReference type="Proteomes" id="UP000236290"/>
    </source>
</evidence>
<dbReference type="InterPro" id="IPR036881">
    <property type="entry name" value="Glyco_hydro_3_C_sf"/>
</dbReference>
<dbReference type="Gene3D" id="3.20.20.300">
    <property type="entry name" value="Glycoside hydrolase, family 3, N-terminal domain"/>
    <property type="match status" value="1"/>
</dbReference>
<keyword evidence="7" id="KW-0119">Carbohydrate metabolism</keyword>
<dbReference type="SUPFAM" id="SSF52279">
    <property type="entry name" value="Beta-D-glucan exohydrolase, C-terminal domain"/>
    <property type="match status" value="1"/>
</dbReference>
<comment type="catalytic activity">
    <reaction evidence="1">
        <text>Hydrolysis of terminal, non-reducing beta-D-glucosyl residues with release of beta-D-glucose.</text>
        <dbReference type="EC" id="3.2.1.21"/>
    </reaction>
</comment>
<keyword evidence="6" id="KW-0325">Glycoprotein</keyword>
<evidence type="ECO:0000256" key="4">
    <source>
        <dbReference type="ARBA" id="ARBA00012744"/>
    </source>
</evidence>
<evidence type="ECO:0000256" key="9">
    <source>
        <dbReference type="ARBA" id="ARBA00023326"/>
    </source>
</evidence>
<sequence length="899" mass="96637">MVKPLSVFAAALLAAVADANTSFLLAASTATVLDFAAANALSNAQPYPPHSNEAYSPPFYPSPWMDPHAPGWEQAYAQAKEFVSGLTLLEKVNITTGVGWMGEKCVGNTGTVPRLGLRSLCMQDGPLGLRFNRYNSAFATGLTAAASWSRHLWVDRGTALGSEAKNKGVDVLLGPVAGPLGRNPDGGRNVEGFGNDPYLAGVALADTVTGIQNAGTVACAKHFLLNEQEHFRQVGEANGYGYPIKEALSSNVDDKTIHEVYGWPFQDAVKAGVGSIMCSYNQVNNSYACQNSKLLNGLLKEEYGFQGFVMSDWQAQHAGVSTAAAGLDMTMPGDTLFNTGASYFGSNLTLAVLNGTVPEWRIDDMVMRIMAPFFKVGKSIDNLVDTNFDSWTDGEFGYVQAAVNENWEKVNYGVDVRADHAHHIREAGAKGTVILKNNGILPLNKPKFLTVIGEDAGSNPAGPNGCGDRGCDDGTLAMEWGSGTTNFPYLVTPDAAIQFQALQDGSRYESILNNYATSAIKSLVAQPEAIAIVFANSDSGEGYLHPDGNEGDRKNITLWKNGDDLIKTVAANNAKTIVVVHSTGPVILKDYAVHPNISAIVWAGTPGQESGNSLVDILYGKQSPGRTPFTWGPSLESYGVHVMTTPNNGNNAPQDDFNEGAFIDYRYFDKVAPGQPRSSDKAPTYEFGFGLSWSTFKFSNLQIQKNNAGPLNPTTGKTIAAPVLGTFSKNLKDYGFPKNIRRIREFIYPYLSSTSSGQAASGDSHYGQTAKQFLPAGANDGSPQPRSPSSGEPGGNRQLYDIIYTVTATITNTGTVMDDAVPQLYLSHGGPNEPVRVLRGFDRIERIAPGQSVTFKADLTRRDISNWDTKTQQWVVTKFPKTVYVGSSSRDLPLSARLP</sequence>
<dbReference type="InterPro" id="IPR001764">
    <property type="entry name" value="Glyco_hydro_3_N"/>
</dbReference>
<comment type="pathway">
    <text evidence="2">Glycan metabolism; cellulose degradation.</text>
</comment>
<dbReference type="SMART" id="SM01217">
    <property type="entry name" value="Fn3_like"/>
    <property type="match status" value="1"/>
</dbReference>
<dbReference type="FunFam" id="3.40.50.1700:FF:000003">
    <property type="entry name" value="Probable beta-glucosidase"/>
    <property type="match status" value="1"/>
</dbReference>
<evidence type="ECO:0000256" key="1">
    <source>
        <dbReference type="ARBA" id="ARBA00000448"/>
    </source>
</evidence>